<protein>
    <recommendedName>
        <fullName evidence="2">MAM domain-containing protein</fullName>
    </recommendedName>
</protein>
<dbReference type="InterPro" id="IPR051560">
    <property type="entry name" value="MAM_domain-containing"/>
</dbReference>
<keyword evidence="4" id="KW-1185">Reference proteome</keyword>
<accession>A0A9Q0IDG2</accession>
<evidence type="ECO:0000259" key="2">
    <source>
        <dbReference type="PROSITE" id="PS50060"/>
    </source>
</evidence>
<keyword evidence="1" id="KW-1133">Transmembrane helix</keyword>
<evidence type="ECO:0000313" key="4">
    <source>
        <dbReference type="Proteomes" id="UP001148018"/>
    </source>
</evidence>
<dbReference type="Proteomes" id="UP001148018">
    <property type="component" value="Unassembled WGS sequence"/>
</dbReference>
<evidence type="ECO:0000313" key="3">
    <source>
        <dbReference type="EMBL" id="KAJ3594295.1"/>
    </source>
</evidence>
<feature type="transmembrane region" description="Helical" evidence="1">
    <location>
        <begin position="83"/>
        <end position="102"/>
    </location>
</feature>
<organism evidence="3 4">
    <name type="scientific">Muraenolepis orangiensis</name>
    <name type="common">Patagonian moray cod</name>
    <dbReference type="NCBI Taxonomy" id="630683"/>
    <lineage>
        <taxon>Eukaryota</taxon>
        <taxon>Metazoa</taxon>
        <taxon>Chordata</taxon>
        <taxon>Craniata</taxon>
        <taxon>Vertebrata</taxon>
        <taxon>Euteleostomi</taxon>
        <taxon>Actinopterygii</taxon>
        <taxon>Neopterygii</taxon>
        <taxon>Teleostei</taxon>
        <taxon>Neoteleostei</taxon>
        <taxon>Acanthomorphata</taxon>
        <taxon>Zeiogadaria</taxon>
        <taxon>Gadariae</taxon>
        <taxon>Gadiformes</taxon>
        <taxon>Muraenolepidoidei</taxon>
        <taxon>Muraenolepididae</taxon>
        <taxon>Muraenolepis</taxon>
    </lineage>
</organism>
<keyword evidence="1" id="KW-0472">Membrane</keyword>
<proteinExistence type="predicted"/>
<dbReference type="GO" id="GO:0016020">
    <property type="term" value="C:membrane"/>
    <property type="evidence" value="ECO:0007669"/>
    <property type="project" value="InterPro"/>
</dbReference>
<dbReference type="Gene3D" id="2.60.120.200">
    <property type="match status" value="1"/>
</dbReference>
<name>A0A9Q0IDG2_9TELE</name>
<dbReference type="InterPro" id="IPR013320">
    <property type="entry name" value="ConA-like_dom_sf"/>
</dbReference>
<comment type="caution">
    <text evidence="3">The sequence shown here is derived from an EMBL/GenBank/DDBJ whole genome shotgun (WGS) entry which is preliminary data.</text>
</comment>
<gene>
    <name evidence="3" type="ORF">NHX12_006626</name>
</gene>
<dbReference type="PANTHER" id="PTHR23282">
    <property type="entry name" value="APICAL ENDOSOMAL GLYCOPROTEIN PRECURSOR"/>
    <property type="match status" value="1"/>
</dbReference>
<reference evidence="3" key="1">
    <citation type="submission" date="2022-07" db="EMBL/GenBank/DDBJ databases">
        <title>Chromosome-level genome of Muraenolepis orangiensis.</title>
        <authorList>
            <person name="Kim J."/>
        </authorList>
    </citation>
    <scope>NUCLEOTIDE SEQUENCE</scope>
    <source>
        <strain evidence="3">KU_S4_2022</strain>
        <tissue evidence="3">Muscle</tissue>
    </source>
</reference>
<keyword evidence="1" id="KW-0812">Transmembrane</keyword>
<dbReference type="AlphaFoldDB" id="A0A9Q0IDG2"/>
<dbReference type="InterPro" id="IPR000998">
    <property type="entry name" value="MAM_dom"/>
</dbReference>
<dbReference type="OrthoDB" id="6107927at2759"/>
<dbReference type="PANTHER" id="PTHR23282:SF123">
    <property type="entry name" value="MAM DOMAIN-CONTAINING GLYCOSYLPHOSPHATIDYLINOSITOL ANCHOR PROTEIN 1"/>
    <property type="match status" value="1"/>
</dbReference>
<dbReference type="SUPFAM" id="SSF49899">
    <property type="entry name" value="Concanavalin A-like lectins/glucanases"/>
    <property type="match status" value="1"/>
</dbReference>
<feature type="domain" description="MAM" evidence="2">
    <location>
        <begin position="1"/>
        <end position="67"/>
    </location>
</feature>
<dbReference type="PROSITE" id="PS50060">
    <property type="entry name" value="MAM_2"/>
    <property type="match status" value="1"/>
</dbReference>
<evidence type="ECO:0000256" key="1">
    <source>
        <dbReference type="SAM" id="Phobius"/>
    </source>
</evidence>
<sequence>MRVRSIASVDTVAWSKSGHQGPDWKKALFNSNPSGPFQIMFEGIRGPNFEGDIAIDDVSITKGKCKQDSSVASTVLIGGSAKLHPLLLVGWTTFALLCFLLYR</sequence>
<dbReference type="EMBL" id="JANIIK010000112">
    <property type="protein sequence ID" value="KAJ3594295.1"/>
    <property type="molecule type" value="Genomic_DNA"/>
</dbReference>
<dbReference type="Pfam" id="PF00629">
    <property type="entry name" value="MAM"/>
    <property type="match status" value="1"/>
</dbReference>